<evidence type="ECO:0000313" key="2">
    <source>
        <dbReference type="EMBL" id="TRY99203.1"/>
    </source>
</evidence>
<dbReference type="EMBL" id="SRMA01025090">
    <property type="protein sequence ID" value="TRY99203.1"/>
    <property type="molecule type" value="Genomic_DNA"/>
</dbReference>
<protein>
    <submittedName>
        <fullName evidence="2">Uncharacterized protein</fullName>
    </submittedName>
</protein>
<organism evidence="2 3">
    <name type="scientific">Danionella cerebrum</name>
    <dbReference type="NCBI Taxonomy" id="2873325"/>
    <lineage>
        <taxon>Eukaryota</taxon>
        <taxon>Metazoa</taxon>
        <taxon>Chordata</taxon>
        <taxon>Craniata</taxon>
        <taxon>Vertebrata</taxon>
        <taxon>Euteleostomi</taxon>
        <taxon>Actinopterygii</taxon>
        <taxon>Neopterygii</taxon>
        <taxon>Teleostei</taxon>
        <taxon>Ostariophysi</taxon>
        <taxon>Cypriniformes</taxon>
        <taxon>Danionidae</taxon>
        <taxon>Danioninae</taxon>
        <taxon>Danionella</taxon>
    </lineage>
</organism>
<proteinExistence type="predicted"/>
<dbReference type="OrthoDB" id="8947254at2759"/>
<feature type="non-terminal residue" evidence="2">
    <location>
        <position position="119"/>
    </location>
</feature>
<feature type="region of interest" description="Disordered" evidence="1">
    <location>
        <begin position="1"/>
        <end position="25"/>
    </location>
</feature>
<sequence length="119" mass="14029">MEEQKGNANKLDTERQQQSRMTHLTRFAQIPMSKCMRDLCKEEDYSFLSTPEKPMESPKESTNEQWRSHVAELAIQRKAISARLDRLREFRSLTDVFGHIRDHPGHQHAHGYHQILEKS</sequence>
<gene>
    <name evidence="2" type="ORF">DNTS_030412</name>
</gene>
<reference evidence="2 3" key="1">
    <citation type="journal article" date="2019" name="Sci. Data">
        <title>Hybrid genome assembly and annotation of Danionella translucida.</title>
        <authorList>
            <person name="Kadobianskyi M."/>
            <person name="Schulze L."/>
            <person name="Schuelke M."/>
            <person name="Judkewitz B."/>
        </authorList>
    </citation>
    <scope>NUCLEOTIDE SEQUENCE [LARGE SCALE GENOMIC DNA]</scope>
    <source>
        <strain evidence="2 3">Bolton</strain>
    </source>
</reference>
<evidence type="ECO:0000313" key="3">
    <source>
        <dbReference type="Proteomes" id="UP000316079"/>
    </source>
</evidence>
<comment type="caution">
    <text evidence="2">The sequence shown here is derived from an EMBL/GenBank/DDBJ whole genome shotgun (WGS) entry which is preliminary data.</text>
</comment>
<name>A0A553RAL7_9TELE</name>
<accession>A0A553RAL7</accession>
<dbReference type="Proteomes" id="UP000316079">
    <property type="component" value="Unassembled WGS sequence"/>
</dbReference>
<keyword evidence="3" id="KW-1185">Reference proteome</keyword>
<dbReference type="AlphaFoldDB" id="A0A553RAL7"/>
<evidence type="ECO:0000256" key="1">
    <source>
        <dbReference type="SAM" id="MobiDB-lite"/>
    </source>
</evidence>